<evidence type="ECO:0000313" key="3">
    <source>
        <dbReference type="EnsemblPlants" id="AUR62001453-RA:cds"/>
    </source>
</evidence>
<accession>A0A803KQZ7</accession>
<dbReference type="EnsemblPlants" id="AUR62001453-RA">
    <property type="protein sequence ID" value="AUR62001453-RA:cds"/>
    <property type="gene ID" value="AUR62001453"/>
</dbReference>
<organism evidence="3 4">
    <name type="scientific">Chenopodium quinoa</name>
    <name type="common">Quinoa</name>
    <dbReference type="NCBI Taxonomy" id="63459"/>
    <lineage>
        <taxon>Eukaryota</taxon>
        <taxon>Viridiplantae</taxon>
        <taxon>Streptophyta</taxon>
        <taxon>Embryophyta</taxon>
        <taxon>Tracheophyta</taxon>
        <taxon>Spermatophyta</taxon>
        <taxon>Magnoliopsida</taxon>
        <taxon>eudicotyledons</taxon>
        <taxon>Gunneridae</taxon>
        <taxon>Pentapetalae</taxon>
        <taxon>Caryophyllales</taxon>
        <taxon>Chenopodiaceae</taxon>
        <taxon>Chenopodioideae</taxon>
        <taxon>Atripliceae</taxon>
        <taxon>Chenopodium</taxon>
    </lineage>
</organism>
<name>A0A803KQZ7_CHEQI</name>
<sequence>MGGFIEYDEFDPLGWGEVMRVKVLLDLNKPLRRGIKIATGQNASKWVAIKYERLMEFCYYCGRSKHVERDSMFFSEENAAKAEIVYKYGLRGSPRKRPKTFVADSEKEKALLSRLKGKEIVPRPSYEDPNVVKLGPLKAARKLQFSSPCITLVGGNGEGETMEESATRVLKEINKIVQGGNKKQQGDKSREVGLPVKTQENKV</sequence>
<reference evidence="3" key="2">
    <citation type="submission" date="2021-03" db="UniProtKB">
        <authorList>
            <consortium name="EnsemblPlants"/>
        </authorList>
    </citation>
    <scope>IDENTIFICATION</scope>
</reference>
<feature type="region of interest" description="Disordered" evidence="1">
    <location>
        <begin position="178"/>
        <end position="203"/>
    </location>
</feature>
<evidence type="ECO:0000259" key="2">
    <source>
        <dbReference type="Pfam" id="PF14392"/>
    </source>
</evidence>
<dbReference type="Pfam" id="PF14392">
    <property type="entry name" value="zf-CCHC_4"/>
    <property type="match status" value="1"/>
</dbReference>
<protein>
    <recommendedName>
        <fullName evidence="2">Zinc knuckle CX2CX4HX4C domain-containing protein</fullName>
    </recommendedName>
</protein>
<dbReference type="AlphaFoldDB" id="A0A803KQZ7"/>
<dbReference type="InterPro" id="IPR025836">
    <property type="entry name" value="Zn_knuckle_CX2CX4HX4C"/>
</dbReference>
<dbReference type="Proteomes" id="UP000596660">
    <property type="component" value="Unplaced"/>
</dbReference>
<feature type="domain" description="Zinc knuckle CX2CX4HX4C" evidence="2">
    <location>
        <begin position="25"/>
        <end position="69"/>
    </location>
</feature>
<reference evidence="3" key="1">
    <citation type="journal article" date="2017" name="Nature">
        <title>The genome of Chenopodium quinoa.</title>
        <authorList>
            <person name="Jarvis D.E."/>
            <person name="Ho Y.S."/>
            <person name="Lightfoot D.J."/>
            <person name="Schmoeckel S.M."/>
            <person name="Li B."/>
            <person name="Borm T.J.A."/>
            <person name="Ohyanagi H."/>
            <person name="Mineta K."/>
            <person name="Michell C.T."/>
            <person name="Saber N."/>
            <person name="Kharbatia N.M."/>
            <person name="Rupper R.R."/>
            <person name="Sharp A.R."/>
            <person name="Dally N."/>
            <person name="Boughton B.A."/>
            <person name="Woo Y.H."/>
            <person name="Gao G."/>
            <person name="Schijlen E.G.W.M."/>
            <person name="Guo X."/>
            <person name="Momin A.A."/>
            <person name="Negrao S."/>
            <person name="Al-Babili S."/>
            <person name="Gehring C."/>
            <person name="Roessner U."/>
            <person name="Jung C."/>
            <person name="Murphy K."/>
            <person name="Arold S.T."/>
            <person name="Gojobori T."/>
            <person name="van der Linden C.G."/>
            <person name="van Loo E.N."/>
            <person name="Jellen E.N."/>
            <person name="Maughan P.J."/>
            <person name="Tester M."/>
        </authorList>
    </citation>
    <scope>NUCLEOTIDE SEQUENCE [LARGE SCALE GENOMIC DNA]</scope>
    <source>
        <strain evidence="3">cv. PI 614886</strain>
    </source>
</reference>
<dbReference type="Gramene" id="AUR62001453-RA">
    <property type="protein sequence ID" value="AUR62001453-RA:cds"/>
    <property type="gene ID" value="AUR62001453"/>
</dbReference>
<evidence type="ECO:0000256" key="1">
    <source>
        <dbReference type="SAM" id="MobiDB-lite"/>
    </source>
</evidence>
<keyword evidence="4" id="KW-1185">Reference proteome</keyword>
<proteinExistence type="predicted"/>
<evidence type="ECO:0000313" key="4">
    <source>
        <dbReference type="Proteomes" id="UP000596660"/>
    </source>
</evidence>